<reference evidence="1 2" key="1">
    <citation type="journal article" date="2013" name="ISME J.">
        <title>Metabolic model for the filamentous 'Candidatus Microthrix parvicella' based on genomic and metagenomic analyses.</title>
        <authorList>
            <person name="Jon McIlroy S."/>
            <person name="Kristiansen R."/>
            <person name="Albertsen M."/>
            <person name="Michael Karst S."/>
            <person name="Rossetti S."/>
            <person name="Lund Nielsen J."/>
            <person name="Tandoi V."/>
            <person name="James Seviour R."/>
            <person name="Nielsen P.H."/>
        </authorList>
    </citation>
    <scope>NUCLEOTIDE SEQUENCE [LARGE SCALE GENOMIC DNA]</scope>
    <source>
        <strain evidence="1 2">RN1</strain>
    </source>
</reference>
<organism evidence="1 2">
    <name type="scientific">Candidatus Neomicrothrix parvicella RN1</name>
    <dbReference type="NCBI Taxonomy" id="1229780"/>
    <lineage>
        <taxon>Bacteria</taxon>
        <taxon>Bacillati</taxon>
        <taxon>Actinomycetota</taxon>
        <taxon>Acidimicrobiia</taxon>
        <taxon>Acidimicrobiales</taxon>
        <taxon>Microthrixaceae</taxon>
        <taxon>Candidatus Neomicrothrix</taxon>
    </lineage>
</organism>
<comment type="caution">
    <text evidence="1">The sequence shown here is derived from an EMBL/GenBank/DDBJ whole genome shotgun (WGS) entry which is preliminary data.</text>
</comment>
<accession>R4YVM6</accession>
<dbReference type="EMBL" id="CANL01000001">
    <property type="protein sequence ID" value="CCM62079.1"/>
    <property type="molecule type" value="Genomic_DNA"/>
</dbReference>
<name>R4YVM6_9ACTN</name>
<dbReference type="Proteomes" id="UP000018291">
    <property type="component" value="Unassembled WGS sequence"/>
</dbReference>
<evidence type="ECO:0000313" key="1">
    <source>
        <dbReference type="EMBL" id="CCM62079.1"/>
    </source>
</evidence>
<keyword evidence="2" id="KW-1185">Reference proteome</keyword>
<dbReference type="AlphaFoldDB" id="R4YVM6"/>
<dbReference type="HOGENOM" id="CLU_2932681_0_0_11"/>
<protein>
    <submittedName>
        <fullName evidence="1">Uncharacterized protein</fullName>
    </submittedName>
</protein>
<evidence type="ECO:0000313" key="2">
    <source>
        <dbReference type="Proteomes" id="UP000018291"/>
    </source>
</evidence>
<gene>
    <name evidence="1" type="ORF">BN381_10310</name>
</gene>
<proteinExistence type="predicted"/>
<sequence length="60" mass="6674">MGADYRVARLLGGHQVNPRPRERCRHKKGARLRVHLSADSLARISVYSVLHGTTTRTHGG</sequence>